<keyword evidence="1" id="KW-0812">Transmembrane</keyword>
<protein>
    <submittedName>
        <fullName evidence="2">Uncharacterized protein</fullName>
    </submittedName>
</protein>
<evidence type="ECO:0000256" key="1">
    <source>
        <dbReference type="SAM" id="Phobius"/>
    </source>
</evidence>
<organism evidence="2 3">
    <name type="scientific">Candidatus Nitrosotalea okcheonensis</name>
    <dbReference type="NCBI Taxonomy" id="1903276"/>
    <lineage>
        <taxon>Archaea</taxon>
        <taxon>Nitrososphaerota</taxon>
        <taxon>Nitrososphaeria</taxon>
        <taxon>Nitrosotaleales</taxon>
        <taxon>Nitrosotaleaceae</taxon>
        <taxon>Nitrosotalea</taxon>
    </lineage>
</organism>
<reference evidence="3" key="1">
    <citation type="submission" date="2017-03" db="EMBL/GenBank/DDBJ databases">
        <authorList>
            <person name="Herbold C."/>
        </authorList>
    </citation>
    <scope>NUCLEOTIDE SEQUENCE [LARGE SCALE GENOMIC DNA]</scope>
</reference>
<dbReference type="AlphaFoldDB" id="A0A2H1FF29"/>
<gene>
    <name evidence="2" type="ORF">NCS_11183</name>
</gene>
<sequence>MESYLDGCGKKSSQMQFQQSDKKIKTNFWQYLPFLAFFGALNVTLSKDKYNCQSYHD</sequence>
<keyword evidence="1" id="KW-0472">Membrane</keyword>
<proteinExistence type="predicted"/>
<evidence type="ECO:0000313" key="2">
    <source>
        <dbReference type="EMBL" id="SMH71376.1"/>
    </source>
</evidence>
<dbReference type="EMBL" id="LT841358">
    <property type="protein sequence ID" value="SMH71376.1"/>
    <property type="molecule type" value="Genomic_DNA"/>
</dbReference>
<dbReference type="Proteomes" id="UP000230607">
    <property type="component" value="Chromosome 1"/>
</dbReference>
<feature type="transmembrane region" description="Helical" evidence="1">
    <location>
        <begin position="28"/>
        <end position="45"/>
    </location>
</feature>
<name>A0A2H1FF29_9ARCH</name>
<evidence type="ECO:0000313" key="3">
    <source>
        <dbReference type="Proteomes" id="UP000230607"/>
    </source>
</evidence>
<accession>A0A2H1FF29</accession>
<keyword evidence="3" id="KW-1185">Reference proteome</keyword>
<keyword evidence="1" id="KW-1133">Transmembrane helix</keyword>